<reference evidence="1 2" key="1">
    <citation type="submission" date="2018-12" db="EMBL/GenBank/DDBJ databases">
        <authorList>
            <person name="Grouzdev D.S."/>
            <person name="Krutkina M.S."/>
        </authorList>
    </citation>
    <scope>NUCLEOTIDE SEQUENCE [LARGE SCALE GENOMIC DNA]</scope>
    <source>
        <strain evidence="1 2">RmlP026</strain>
    </source>
</reference>
<dbReference type="Proteomes" id="UP000290759">
    <property type="component" value="Unassembled WGS sequence"/>
</dbReference>
<dbReference type="RefSeq" id="WP_129229823.1">
    <property type="nucleotide sequence ID" value="NZ_QYBB01000071.1"/>
</dbReference>
<reference evidence="1 2" key="2">
    <citation type="submission" date="2019-02" db="EMBL/GenBank/DDBJ databases">
        <title>'Lichenibacterium ramalinii' gen. nov. sp. nov., 'Lichenibacterium minor' gen. nov. sp. nov.</title>
        <authorList>
            <person name="Pankratov T."/>
        </authorList>
    </citation>
    <scope>NUCLEOTIDE SEQUENCE [LARGE SCALE GENOMIC DNA]</scope>
    <source>
        <strain evidence="1 2">RmlP026</strain>
    </source>
</reference>
<dbReference type="EMBL" id="QYBB01000071">
    <property type="protein sequence ID" value="RYC29086.1"/>
    <property type="molecule type" value="Genomic_DNA"/>
</dbReference>
<organism evidence="1 2">
    <name type="scientific">Lichenibacterium minor</name>
    <dbReference type="NCBI Taxonomy" id="2316528"/>
    <lineage>
        <taxon>Bacteria</taxon>
        <taxon>Pseudomonadati</taxon>
        <taxon>Pseudomonadota</taxon>
        <taxon>Alphaproteobacteria</taxon>
        <taxon>Hyphomicrobiales</taxon>
        <taxon>Lichenihabitantaceae</taxon>
        <taxon>Lichenibacterium</taxon>
    </lineage>
</organism>
<evidence type="ECO:0000313" key="1">
    <source>
        <dbReference type="EMBL" id="RYC29086.1"/>
    </source>
</evidence>
<accession>A0A4Q2U308</accession>
<dbReference type="AlphaFoldDB" id="A0A4Q2U308"/>
<keyword evidence="2" id="KW-1185">Reference proteome</keyword>
<proteinExistence type="predicted"/>
<evidence type="ECO:0000313" key="2">
    <source>
        <dbReference type="Proteomes" id="UP000290759"/>
    </source>
</evidence>
<name>A0A4Q2U308_9HYPH</name>
<sequence>MGVVVHRLDDRRPLTDDGWSCLRTYGAGEDVWWRGRPWESLHTGNSTRPEVVVEGHLYVSESWAPVWDETRPNET</sequence>
<gene>
    <name evidence="1" type="ORF">D3273_25765</name>
</gene>
<protein>
    <submittedName>
        <fullName evidence="1">Uncharacterized protein</fullName>
    </submittedName>
</protein>
<comment type="caution">
    <text evidence="1">The sequence shown here is derived from an EMBL/GenBank/DDBJ whole genome shotgun (WGS) entry which is preliminary data.</text>
</comment>